<evidence type="ECO:0000313" key="2">
    <source>
        <dbReference type="EMBL" id="MCI41616.1"/>
    </source>
</evidence>
<evidence type="ECO:0000256" key="1">
    <source>
        <dbReference type="SAM" id="MobiDB-lite"/>
    </source>
</evidence>
<feature type="region of interest" description="Disordered" evidence="1">
    <location>
        <begin position="1"/>
        <end position="36"/>
    </location>
</feature>
<comment type="caution">
    <text evidence="2">The sequence shown here is derived from an EMBL/GenBank/DDBJ whole genome shotgun (WGS) entry which is preliminary data.</text>
</comment>
<proteinExistence type="predicted"/>
<sequence length="44" mass="4822">MLVLSQSYQSENTGRKSHSSILGKQSEESASMDSEQTLCICRDG</sequence>
<dbReference type="Proteomes" id="UP000265520">
    <property type="component" value="Unassembled WGS sequence"/>
</dbReference>
<evidence type="ECO:0000313" key="3">
    <source>
        <dbReference type="Proteomes" id="UP000265520"/>
    </source>
</evidence>
<dbReference type="AlphaFoldDB" id="A0A392S1B1"/>
<dbReference type="EMBL" id="LXQA010294354">
    <property type="protein sequence ID" value="MCI41616.1"/>
    <property type="molecule type" value="Genomic_DNA"/>
</dbReference>
<feature type="compositionally biased region" description="Polar residues" evidence="1">
    <location>
        <begin position="19"/>
        <end position="36"/>
    </location>
</feature>
<feature type="compositionally biased region" description="Polar residues" evidence="1">
    <location>
        <begin position="1"/>
        <end position="12"/>
    </location>
</feature>
<accession>A0A392S1B1</accession>
<protein>
    <submittedName>
        <fullName evidence="2">Uncharacterized protein</fullName>
    </submittedName>
</protein>
<keyword evidence="3" id="KW-1185">Reference proteome</keyword>
<reference evidence="2 3" key="1">
    <citation type="journal article" date="2018" name="Front. Plant Sci.">
        <title>Red Clover (Trifolium pratense) and Zigzag Clover (T. medium) - A Picture of Genomic Similarities and Differences.</title>
        <authorList>
            <person name="Dluhosova J."/>
            <person name="Istvanek J."/>
            <person name="Nedelnik J."/>
            <person name="Repkova J."/>
        </authorList>
    </citation>
    <scope>NUCLEOTIDE SEQUENCE [LARGE SCALE GENOMIC DNA]</scope>
    <source>
        <strain evidence="3">cv. 10/8</strain>
        <tissue evidence="2">Leaf</tissue>
    </source>
</reference>
<organism evidence="2 3">
    <name type="scientific">Trifolium medium</name>
    <dbReference type="NCBI Taxonomy" id="97028"/>
    <lineage>
        <taxon>Eukaryota</taxon>
        <taxon>Viridiplantae</taxon>
        <taxon>Streptophyta</taxon>
        <taxon>Embryophyta</taxon>
        <taxon>Tracheophyta</taxon>
        <taxon>Spermatophyta</taxon>
        <taxon>Magnoliopsida</taxon>
        <taxon>eudicotyledons</taxon>
        <taxon>Gunneridae</taxon>
        <taxon>Pentapetalae</taxon>
        <taxon>rosids</taxon>
        <taxon>fabids</taxon>
        <taxon>Fabales</taxon>
        <taxon>Fabaceae</taxon>
        <taxon>Papilionoideae</taxon>
        <taxon>50 kb inversion clade</taxon>
        <taxon>NPAAA clade</taxon>
        <taxon>Hologalegina</taxon>
        <taxon>IRL clade</taxon>
        <taxon>Trifolieae</taxon>
        <taxon>Trifolium</taxon>
    </lineage>
</organism>
<name>A0A392S1B1_9FABA</name>